<evidence type="ECO:0000313" key="1">
    <source>
        <dbReference type="EMBL" id="VDO20003.1"/>
    </source>
</evidence>
<accession>A0A3P7UGM0</accession>
<protein>
    <submittedName>
        <fullName evidence="1">Uncharacterized protein</fullName>
    </submittedName>
</protein>
<dbReference type="Proteomes" id="UP000280834">
    <property type="component" value="Unassembled WGS sequence"/>
</dbReference>
<organism evidence="1 2">
    <name type="scientific">Brugia timori</name>
    <dbReference type="NCBI Taxonomy" id="42155"/>
    <lineage>
        <taxon>Eukaryota</taxon>
        <taxon>Metazoa</taxon>
        <taxon>Ecdysozoa</taxon>
        <taxon>Nematoda</taxon>
        <taxon>Chromadorea</taxon>
        <taxon>Rhabditida</taxon>
        <taxon>Spirurina</taxon>
        <taxon>Spiruromorpha</taxon>
        <taxon>Filarioidea</taxon>
        <taxon>Onchocercidae</taxon>
        <taxon>Brugia</taxon>
    </lineage>
</organism>
<gene>
    <name evidence="1" type="ORF">BTMF_LOCUS5755</name>
</gene>
<proteinExistence type="predicted"/>
<dbReference type="EMBL" id="UZAG01015419">
    <property type="protein sequence ID" value="VDO20003.1"/>
    <property type="molecule type" value="Genomic_DNA"/>
</dbReference>
<reference evidence="1 2" key="1">
    <citation type="submission" date="2018-11" db="EMBL/GenBank/DDBJ databases">
        <authorList>
            <consortium name="Pathogen Informatics"/>
        </authorList>
    </citation>
    <scope>NUCLEOTIDE SEQUENCE [LARGE SCALE GENOMIC DNA]</scope>
</reference>
<dbReference type="AlphaFoldDB" id="A0A3P7UGM0"/>
<keyword evidence="2" id="KW-1185">Reference proteome</keyword>
<evidence type="ECO:0000313" key="2">
    <source>
        <dbReference type="Proteomes" id="UP000280834"/>
    </source>
</evidence>
<sequence length="68" mass="7543">MTAVSATATPSFDLRRRRMSLSAPILQQTEQMFVVSGGEGFDSGATTQVENEKREIDDALNYLLFWSA</sequence>
<name>A0A3P7UGM0_9BILA</name>